<dbReference type="PANTHER" id="PTHR21299">
    <property type="entry name" value="CYTIDYLATE KINASE/PANTOATE-BETA-ALANINE LIGASE"/>
    <property type="match status" value="1"/>
</dbReference>
<dbReference type="GO" id="GO:0004592">
    <property type="term" value="F:pantoate-beta-alanine ligase activity"/>
    <property type="evidence" value="ECO:0007669"/>
    <property type="project" value="UniProtKB-UniRule"/>
</dbReference>
<dbReference type="FunFam" id="3.40.50.620:FF:000013">
    <property type="entry name" value="Pantothenate synthetase"/>
    <property type="match status" value="1"/>
</dbReference>
<comment type="miscellaneous">
    <text evidence="8">The reaction proceeds by a bi uni uni bi ping pong mechanism.</text>
</comment>
<dbReference type="InterPro" id="IPR003721">
    <property type="entry name" value="Pantoate_ligase"/>
</dbReference>
<feature type="binding site" evidence="8">
    <location>
        <position position="61"/>
    </location>
    <ligand>
        <name>beta-alanine</name>
        <dbReference type="ChEBI" id="CHEBI:57966"/>
    </ligand>
</feature>
<proteinExistence type="inferred from homology"/>
<feature type="binding site" evidence="8">
    <location>
        <position position="61"/>
    </location>
    <ligand>
        <name>(R)-pantoate</name>
        <dbReference type="ChEBI" id="CHEBI:15980"/>
    </ligand>
</feature>
<feature type="binding site" evidence="8">
    <location>
        <begin position="184"/>
        <end position="187"/>
    </location>
    <ligand>
        <name>ATP</name>
        <dbReference type="ChEBI" id="CHEBI:30616"/>
    </ligand>
</feature>
<evidence type="ECO:0000256" key="1">
    <source>
        <dbReference type="ARBA" id="ARBA00004990"/>
    </source>
</evidence>
<accession>A0AAP2DQ17</accession>
<comment type="catalytic activity">
    <reaction evidence="7 8">
        <text>(R)-pantoate + beta-alanine + ATP = (R)-pantothenate + AMP + diphosphate + H(+)</text>
        <dbReference type="Rhea" id="RHEA:10912"/>
        <dbReference type="ChEBI" id="CHEBI:15378"/>
        <dbReference type="ChEBI" id="CHEBI:15980"/>
        <dbReference type="ChEBI" id="CHEBI:29032"/>
        <dbReference type="ChEBI" id="CHEBI:30616"/>
        <dbReference type="ChEBI" id="CHEBI:33019"/>
        <dbReference type="ChEBI" id="CHEBI:57966"/>
        <dbReference type="ChEBI" id="CHEBI:456215"/>
        <dbReference type="EC" id="6.3.2.1"/>
    </reaction>
</comment>
<feature type="binding site" evidence="8">
    <location>
        <position position="153"/>
    </location>
    <ligand>
        <name>(R)-pantoate</name>
        <dbReference type="ChEBI" id="CHEBI:15980"/>
    </ligand>
</feature>
<dbReference type="EMBL" id="JAHESF010000040">
    <property type="protein sequence ID" value="MBT1700398.1"/>
    <property type="molecule type" value="Genomic_DNA"/>
</dbReference>
<evidence type="ECO:0000256" key="2">
    <source>
        <dbReference type="ARBA" id="ARBA00009256"/>
    </source>
</evidence>
<protein>
    <recommendedName>
        <fullName evidence="8">Pantothenate synthetase</fullName>
        <shortName evidence="8">PS</shortName>
        <ecNumber evidence="8">6.3.2.1</ecNumber>
    </recommendedName>
    <alternativeName>
        <fullName evidence="8">Pantoate--beta-alanine ligase</fullName>
    </alternativeName>
    <alternativeName>
        <fullName evidence="8">Pantoate-activating enzyme</fullName>
    </alternativeName>
</protein>
<dbReference type="GO" id="GO:0005829">
    <property type="term" value="C:cytosol"/>
    <property type="evidence" value="ECO:0007669"/>
    <property type="project" value="TreeGrafter"/>
</dbReference>
<evidence type="ECO:0000256" key="4">
    <source>
        <dbReference type="ARBA" id="ARBA00022655"/>
    </source>
</evidence>
<dbReference type="Proteomes" id="UP001319200">
    <property type="component" value="Unassembled WGS sequence"/>
</dbReference>
<comment type="subcellular location">
    <subcellularLocation>
        <location evidence="8">Cytoplasm</location>
    </subcellularLocation>
</comment>
<keyword evidence="4 8" id="KW-0566">Pantothenate biosynthesis</keyword>
<keyword evidence="10" id="KW-1185">Reference proteome</keyword>
<dbReference type="InterPro" id="IPR042176">
    <property type="entry name" value="Pantoate_ligase_C"/>
</dbReference>
<evidence type="ECO:0000256" key="8">
    <source>
        <dbReference type="HAMAP-Rule" id="MF_00158"/>
    </source>
</evidence>
<sequence length="281" mass="31718">MKIFKQISPLKAHLEAARLSGKSIGLVPTMGALHKGHLSLVEASQAQNQITVCSIFVNPAQFNNPSELLKYPRTIEKDTEMLKEVRCDVLFCPETEEMYPHQSMIKLDFDPLDKVMEGKFRPGHFSGVGLVVSKLFNIVEPDHAYFGQKDWQQFAIINQMVQDLSFDITLHSIPTLREPDGLALSSRNQRLTNEQRPHATVFHRALTLAKHKLLEGERPEAVQAVVKNMVENEPGVTFEYFELADSTNLNSIKNVEASNRPIMCIAGYVGEVRLIDNMFVE</sequence>
<dbReference type="Gene3D" id="3.30.1300.10">
    <property type="entry name" value="Pantoate-beta-alanine ligase, C-terminal domain"/>
    <property type="match status" value="1"/>
</dbReference>
<organism evidence="9 10">
    <name type="scientific">Chryseosolibacter histidini</name>
    <dbReference type="NCBI Taxonomy" id="2782349"/>
    <lineage>
        <taxon>Bacteria</taxon>
        <taxon>Pseudomonadati</taxon>
        <taxon>Bacteroidota</taxon>
        <taxon>Cytophagia</taxon>
        <taxon>Cytophagales</taxon>
        <taxon>Chryseotaleaceae</taxon>
        <taxon>Chryseosolibacter</taxon>
    </lineage>
</organism>
<dbReference type="HAMAP" id="MF_00158">
    <property type="entry name" value="PanC"/>
    <property type="match status" value="1"/>
</dbReference>
<dbReference type="EC" id="6.3.2.1" evidence="8"/>
<dbReference type="AlphaFoldDB" id="A0AAP2DQ17"/>
<comment type="caution">
    <text evidence="9">The sequence shown here is derived from an EMBL/GenBank/DDBJ whole genome shotgun (WGS) entry which is preliminary data.</text>
</comment>
<comment type="pathway">
    <text evidence="1 8">Cofactor biosynthesis; (R)-pantothenate biosynthesis; (R)-pantothenate from (R)-pantoate and beta-alanine: step 1/1.</text>
</comment>
<comment type="similarity">
    <text evidence="2 8">Belongs to the pantothenate synthetase family.</text>
</comment>
<dbReference type="GO" id="GO:0015940">
    <property type="term" value="P:pantothenate biosynthetic process"/>
    <property type="evidence" value="ECO:0007669"/>
    <property type="project" value="UniProtKB-UniRule"/>
</dbReference>
<comment type="function">
    <text evidence="8">Catalyzes the condensation of pantoate with beta-alanine in an ATP-dependent reaction via a pantoyl-adenylate intermediate.</text>
</comment>
<dbReference type="GO" id="GO:0005524">
    <property type="term" value="F:ATP binding"/>
    <property type="evidence" value="ECO:0007669"/>
    <property type="project" value="UniProtKB-KW"/>
</dbReference>
<evidence type="ECO:0000313" key="9">
    <source>
        <dbReference type="EMBL" id="MBT1700398.1"/>
    </source>
</evidence>
<feature type="binding site" evidence="8">
    <location>
        <begin position="147"/>
        <end position="150"/>
    </location>
    <ligand>
        <name>ATP</name>
        <dbReference type="ChEBI" id="CHEBI:30616"/>
    </ligand>
</feature>
<dbReference type="PANTHER" id="PTHR21299:SF1">
    <property type="entry name" value="PANTOATE--BETA-ALANINE LIGASE"/>
    <property type="match status" value="1"/>
</dbReference>
<dbReference type="NCBIfam" id="TIGR00018">
    <property type="entry name" value="panC"/>
    <property type="match status" value="1"/>
</dbReference>
<gene>
    <name evidence="8 9" type="primary">panC</name>
    <name evidence="9" type="ORF">KK083_26155</name>
</gene>
<feature type="binding site" evidence="8">
    <location>
        <begin position="30"/>
        <end position="37"/>
    </location>
    <ligand>
        <name>ATP</name>
        <dbReference type="ChEBI" id="CHEBI:30616"/>
    </ligand>
</feature>
<dbReference type="Pfam" id="PF02569">
    <property type="entry name" value="Pantoate_ligase"/>
    <property type="match status" value="1"/>
</dbReference>
<keyword evidence="8" id="KW-0963">Cytoplasm</keyword>
<evidence type="ECO:0000256" key="6">
    <source>
        <dbReference type="ARBA" id="ARBA00022840"/>
    </source>
</evidence>
<evidence type="ECO:0000256" key="7">
    <source>
        <dbReference type="ARBA" id="ARBA00048258"/>
    </source>
</evidence>
<dbReference type="SUPFAM" id="SSF52374">
    <property type="entry name" value="Nucleotidylyl transferase"/>
    <property type="match status" value="1"/>
</dbReference>
<evidence type="ECO:0000313" key="10">
    <source>
        <dbReference type="Proteomes" id="UP001319200"/>
    </source>
</evidence>
<comment type="subunit">
    <text evidence="8">Homodimer.</text>
</comment>
<evidence type="ECO:0000256" key="3">
    <source>
        <dbReference type="ARBA" id="ARBA00022598"/>
    </source>
</evidence>
<evidence type="ECO:0000256" key="5">
    <source>
        <dbReference type="ARBA" id="ARBA00022741"/>
    </source>
</evidence>
<keyword evidence="6 8" id="KW-0067">ATP-binding</keyword>
<dbReference type="InterPro" id="IPR014729">
    <property type="entry name" value="Rossmann-like_a/b/a_fold"/>
</dbReference>
<feature type="binding site" evidence="8">
    <location>
        <position position="176"/>
    </location>
    <ligand>
        <name>ATP</name>
        <dbReference type="ChEBI" id="CHEBI:30616"/>
    </ligand>
</feature>
<feature type="active site" description="Proton donor" evidence="8">
    <location>
        <position position="37"/>
    </location>
</feature>
<dbReference type="CDD" id="cd00560">
    <property type="entry name" value="PanC"/>
    <property type="match status" value="1"/>
</dbReference>
<dbReference type="Gene3D" id="3.40.50.620">
    <property type="entry name" value="HUPs"/>
    <property type="match status" value="1"/>
</dbReference>
<name>A0AAP2DQ17_9BACT</name>
<keyword evidence="3 8" id="KW-0436">Ligase</keyword>
<dbReference type="RefSeq" id="WP_254169005.1">
    <property type="nucleotide sequence ID" value="NZ_JAHESF010000040.1"/>
</dbReference>
<reference evidence="9 10" key="1">
    <citation type="submission" date="2021-05" db="EMBL/GenBank/DDBJ databases">
        <title>A Polyphasic approach of four new species of the genus Ohtaekwangia: Ohtaekwangia histidinii sp. nov., Ohtaekwangia cretensis sp. nov., Ohtaekwangia indiensis sp. nov., Ohtaekwangia reichenbachii sp. nov. from diverse environment.</title>
        <authorList>
            <person name="Octaviana S."/>
        </authorList>
    </citation>
    <scope>NUCLEOTIDE SEQUENCE [LARGE SCALE GENOMIC DNA]</scope>
    <source>
        <strain evidence="9 10">PWU4</strain>
    </source>
</reference>
<keyword evidence="5 8" id="KW-0547">Nucleotide-binding</keyword>